<keyword evidence="3" id="KW-1185">Reference proteome</keyword>
<dbReference type="Pfam" id="PF00144">
    <property type="entry name" value="Beta-lactamase"/>
    <property type="match status" value="1"/>
</dbReference>
<dbReference type="Gene3D" id="3.40.710.10">
    <property type="entry name" value="DD-peptidase/beta-lactamase superfamily"/>
    <property type="match status" value="1"/>
</dbReference>
<dbReference type="PANTHER" id="PTHR43283">
    <property type="entry name" value="BETA-LACTAMASE-RELATED"/>
    <property type="match status" value="1"/>
</dbReference>
<dbReference type="AlphaFoldDB" id="A0A1G6IHA1"/>
<dbReference type="STRING" id="1640674.SAMN05216323_10166"/>
<sequence>MRFHSGVPEFPFLLRYIAFGALTRGKQSAFDHKYFSKRHFPATGGSEFAYQLDTSMAAIRIRHNAIDTTLDQLLESSDTLTFLMIRDGKIVYERNYGQADTSTPLLNFSVTKTMVASLIALAIHDGLINRINDPIGDYLQDIPDFVKRRTIQSLMDMETGIRYTTHRKPSSDMIKMWFHRDIRSLLKNLQPSEENDMFLYNDLHLHLLMYLLEQLVGDVSDYFYRKLWQPLSPESDAFWGLDSSSSGFLKGDGGFVASARDLARFGLLYLNNGVSNGKQILPFEWCNAMGKKGNSRMDKEYFDLYRQKGHAWYNQCFVNERTWYRNFWWQIDQGKERNDFFAMGILGQFVYVSPSTNTVVVRQGNSWGLDGWWPGILEKVVNG</sequence>
<reference evidence="2 3" key="1">
    <citation type="submission" date="2016-09" db="EMBL/GenBank/DDBJ databases">
        <authorList>
            <person name="Capua I."/>
            <person name="De Benedictis P."/>
            <person name="Joannis T."/>
            <person name="Lombin L.H."/>
            <person name="Cattoli G."/>
        </authorList>
    </citation>
    <scope>NUCLEOTIDE SEQUENCE [LARGE SCALE GENOMIC DNA]</scope>
    <source>
        <strain evidence="2 3">A7P-90m</strain>
    </source>
</reference>
<organism evidence="2 3">
    <name type="scientific">Williamwhitmania taraxaci</name>
    <dbReference type="NCBI Taxonomy" id="1640674"/>
    <lineage>
        <taxon>Bacteria</taxon>
        <taxon>Pseudomonadati</taxon>
        <taxon>Bacteroidota</taxon>
        <taxon>Bacteroidia</taxon>
        <taxon>Bacteroidales</taxon>
        <taxon>Williamwhitmaniaceae</taxon>
        <taxon>Williamwhitmania</taxon>
    </lineage>
</organism>
<dbReference type="InterPro" id="IPR050789">
    <property type="entry name" value="Diverse_Enzym_Activities"/>
</dbReference>
<gene>
    <name evidence="2" type="ORF">SAMN05216323_10166</name>
</gene>
<dbReference type="Proteomes" id="UP000199452">
    <property type="component" value="Unassembled WGS sequence"/>
</dbReference>
<dbReference type="OrthoDB" id="1185352at2"/>
<evidence type="ECO:0000313" key="3">
    <source>
        <dbReference type="Proteomes" id="UP000199452"/>
    </source>
</evidence>
<dbReference type="RefSeq" id="WP_092436925.1">
    <property type="nucleotide sequence ID" value="NZ_FMYP01000016.1"/>
</dbReference>
<dbReference type="InterPro" id="IPR012338">
    <property type="entry name" value="Beta-lactam/transpept-like"/>
</dbReference>
<name>A0A1G6IHA1_9BACT</name>
<proteinExistence type="predicted"/>
<protein>
    <submittedName>
        <fullName evidence="2">CubicO group peptidase, beta-lactamase class C family</fullName>
    </submittedName>
</protein>
<evidence type="ECO:0000259" key="1">
    <source>
        <dbReference type="Pfam" id="PF00144"/>
    </source>
</evidence>
<evidence type="ECO:0000313" key="2">
    <source>
        <dbReference type="EMBL" id="SDC05909.1"/>
    </source>
</evidence>
<accession>A0A1G6IHA1</accession>
<dbReference type="EMBL" id="FMYP01000016">
    <property type="protein sequence ID" value="SDC05909.1"/>
    <property type="molecule type" value="Genomic_DNA"/>
</dbReference>
<feature type="domain" description="Beta-lactamase-related" evidence="1">
    <location>
        <begin position="70"/>
        <end position="362"/>
    </location>
</feature>
<dbReference type="SUPFAM" id="SSF56601">
    <property type="entry name" value="beta-lactamase/transpeptidase-like"/>
    <property type="match status" value="1"/>
</dbReference>
<dbReference type="PANTHER" id="PTHR43283:SF7">
    <property type="entry name" value="BETA-LACTAMASE-RELATED DOMAIN-CONTAINING PROTEIN"/>
    <property type="match status" value="1"/>
</dbReference>
<dbReference type="InterPro" id="IPR001466">
    <property type="entry name" value="Beta-lactam-related"/>
</dbReference>